<dbReference type="STRING" id="1573173.A0A166QYW7"/>
<keyword evidence="2" id="KW-1185">Reference proteome</keyword>
<evidence type="ECO:0000313" key="1">
    <source>
        <dbReference type="EMBL" id="KZL68532.1"/>
    </source>
</evidence>
<reference evidence="1 2" key="1">
    <citation type="submission" date="2015-06" db="EMBL/GenBank/DDBJ databases">
        <title>Survival trade-offs in plant roots during colonization by closely related pathogenic and mutualistic fungi.</title>
        <authorList>
            <person name="Hacquard S."/>
            <person name="Kracher B."/>
            <person name="Hiruma K."/>
            <person name="Weinman A."/>
            <person name="Muench P."/>
            <person name="Garrido Oter R."/>
            <person name="Ver Loren van Themaat E."/>
            <person name="Dallerey J.-F."/>
            <person name="Damm U."/>
            <person name="Henrissat B."/>
            <person name="Lespinet O."/>
            <person name="Thon M."/>
            <person name="Kemen E."/>
            <person name="McHardy A.C."/>
            <person name="Schulze-Lefert P."/>
            <person name="O'Connell R.J."/>
        </authorList>
    </citation>
    <scope>NUCLEOTIDE SEQUENCE [LARGE SCALE GENOMIC DNA]</scope>
    <source>
        <strain evidence="1 2">MAFF 238704</strain>
    </source>
</reference>
<comment type="caution">
    <text evidence="1">The sequence shown here is derived from an EMBL/GenBank/DDBJ whole genome shotgun (WGS) entry which is preliminary data.</text>
</comment>
<dbReference type="PANTHER" id="PTHR48182">
    <property type="entry name" value="PROTEIN SERAC1"/>
    <property type="match status" value="1"/>
</dbReference>
<dbReference type="InterPro" id="IPR052374">
    <property type="entry name" value="SERAC1"/>
</dbReference>
<dbReference type="EMBL" id="LFIW01002504">
    <property type="protein sequence ID" value="KZL68532.1"/>
    <property type="molecule type" value="Genomic_DNA"/>
</dbReference>
<dbReference type="InterPro" id="IPR029058">
    <property type="entry name" value="AB_hydrolase_fold"/>
</dbReference>
<evidence type="ECO:0000313" key="2">
    <source>
        <dbReference type="Proteomes" id="UP000076584"/>
    </source>
</evidence>
<dbReference type="Proteomes" id="UP000076584">
    <property type="component" value="Unassembled WGS sequence"/>
</dbReference>
<organism evidence="1 2">
    <name type="scientific">Colletotrichum incanum</name>
    <name type="common">Soybean anthracnose fungus</name>
    <dbReference type="NCBI Taxonomy" id="1573173"/>
    <lineage>
        <taxon>Eukaryota</taxon>
        <taxon>Fungi</taxon>
        <taxon>Dikarya</taxon>
        <taxon>Ascomycota</taxon>
        <taxon>Pezizomycotina</taxon>
        <taxon>Sordariomycetes</taxon>
        <taxon>Hypocreomycetidae</taxon>
        <taxon>Glomerellales</taxon>
        <taxon>Glomerellaceae</taxon>
        <taxon>Colletotrichum</taxon>
        <taxon>Colletotrichum spaethianum species complex</taxon>
    </lineage>
</organism>
<sequence length="310" mass="34704">MWMRWKLSESLFIAIRAMHRESFTADKSVDSIIAVHGIGVDPKTTWVHKKTQVNWLSDQKMLPSSLPTARIMVFGYNSIWFGKDAVRQSLDSLANKLLRELMRKREACPQRPIIFIAHCSGGLIIQRAYTIAALHMTHYPHLAGSIRGMVFLGTPHQGLANDSNLGSQSQVYAAIVAANAHIEDNVLLTLVQNNDVLVSAVHEFSRMIKDLKPAPRLFCFYEQKVTNVGVIVAGNLPLEFVVGESSATLVSHEKEGLALDHFGINEFENVEDNHYQCVLEHIKQMVREAKSIEDAAPGKQQLLIKPEIVM</sequence>
<protein>
    <submittedName>
        <fullName evidence="1">And nb-arc domain-containing protein</fullName>
    </submittedName>
</protein>
<name>A0A166QYW7_COLIC</name>
<gene>
    <name evidence="1" type="ORF">CI238_00309</name>
</gene>
<dbReference type="AlphaFoldDB" id="A0A166QYW7"/>
<dbReference type="PANTHER" id="PTHR48182:SF3">
    <property type="entry name" value="DUF676 DOMAIN-CONTAINING PROTEIN"/>
    <property type="match status" value="1"/>
</dbReference>
<proteinExistence type="predicted"/>
<dbReference type="Gene3D" id="3.40.50.1820">
    <property type="entry name" value="alpha/beta hydrolase"/>
    <property type="match status" value="1"/>
</dbReference>
<accession>A0A166QYW7</accession>
<dbReference type="SUPFAM" id="SSF53474">
    <property type="entry name" value="alpha/beta-Hydrolases"/>
    <property type="match status" value="1"/>
</dbReference>